<dbReference type="KEGG" id="mhl:MHLP_00545"/>
<dbReference type="HOGENOM" id="CLU_760085_0_0_14"/>
<dbReference type="InterPro" id="IPR050153">
    <property type="entry name" value="Metal_Ion_Import_ABC"/>
</dbReference>
<dbReference type="InterPro" id="IPR027417">
    <property type="entry name" value="P-loop_NTPase"/>
</dbReference>
<dbReference type="STRING" id="1212765.MHLP_00545"/>
<gene>
    <name evidence="6" type="ordered locus">MHLP_00545</name>
</gene>
<dbReference type="PATRIC" id="fig|1212765.3.peg.134"/>
<dbReference type="GO" id="GO:0016887">
    <property type="term" value="F:ATP hydrolysis activity"/>
    <property type="evidence" value="ECO:0007669"/>
    <property type="project" value="InterPro"/>
</dbReference>
<comment type="similarity">
    <text evidence="1">Belongs to the ABC transporter superfamily.</text>
</comment>
<reference evidence="7" key="2">
    <citation type="submission" date="2012-07" db="EMBL/GenBank/DDBJ databases">
        <title>Complete genome sequence of 'Candidatus Mycoplasma haemolamae'.</title>
        <authorList>
            <person name="Guimaraes A.M.S."/>
            <person name="Toth B."/>
            <person name="Santos A.P."/>
            <person name="Nascimento N.C."/>
            <person name="Sojka J.E."/>
            <person name="Messick J.B."/>
        </authorList>
    </citation>
    <scope>NUCLEOTIDE SEQUENCE [LARGE SCALE GENOMIC DNA]</scope>
    <source>
        <strain evidence="7">Purdue</strain>
    </source>
</reference>
<dbReference type="AlphaFoldDB" id="I7CIJ6"/>
<dbReference type="Proteomes" id="UP000006502">
    <property type="component" value="Chromosome"/>
</dbReference>
<keyword evidence="3" id="KW-0547">Nucleotide-binding</keyword>
<protein>
    <submittedName>
        <fullName evidence="6">Ferrichrome ABC transporter ATP-binding protein</fullName>
    </submittedName>
</protein>
<evidence type="ECO:0000256" key="4">
    <source>
        <dbReference type="ARBA" id="ARBA00022840"/>
    </source>
</evidence>
<reference evidence="6 7" key="1">
    <citation type="journal article" date="2012" name="J. Bacteriol.">
        <title>Genome Sequence of "Candidatus Mycoplasma haemolamae" Strain Purdue, a Red Blood Cell Pathogen of Alpacas (Vicugna pacos) and Llamas (Lama glama).</title>
        <authorList>
            <person name="Guimaraes A.M."/>
            <person name="Toth B."/>
            <person name="Santos A.P."/>
            <person name="do Nascimento N.C."/>
            <person name="Kritchevsky J.E."/>
            <person name="Messick J.B."/>
        </authorList>
    </citation>
    <scope>NUCLEOTIDE SEQUENCE [LARGE SCALE GENOMIC DNA]</scope>
    <source>
        <strain evidence="6 7">Purdue</strain>
    </source>
</reference>
<dbReference type="PROSITE" id="PS00211">
    <property type="entry name" value="ABC_TRANSPORTER_1"/>
    <property type="match status" value="1"/>
</dbReference>
<dbReference type="PANTHER" id="PTHR42734:SF17">
    <property type="entry name" value="METAL TRANSPORT SYSTEM ATP-BINDING PROTEIN TM_0124-RELATED"/>
    <property type="match status" value="1"/>
</dbReference>
<evidence type="ECO:0000313" key="6">
    <source>
        <dbReference type="EMBL" id="AFO51689.1"/>
    </source>
</evidence>
<keyword evidence="4 6" id="KW-0067">ATP-binding</keyword>
<dbReference type="PANTHER" id="PTHR42734">
    <property type="entry name" value="METAL TRANSPORT SYSTEM ATP-BINDING PROTEIN TM_0124-RELATED"/>
    <property type="match status" value="1"/>
</dbReference>
<evidence type="ECO:0000256" key="1">
    <source>
        <dbReference type="ARBA" id="ARBA00005417"/>
    </source>
</evidence>
<dbReference type="SMART" id="SM00382">
    <property type="entry name" value="AAA"/>
    <property type="match status" value="1"/>
</dbReference>
<accession>I7CIJ6</accession>
<evidence type="ECO:0000256" key="3">
    <source>
        <dbReference type="ARBA" id="ARBA00022741"/>
    </source>
</evidence>
<dbReference type="SUPFAM" id="SSF52540">
    <property type="entry name" value="P-loop containing nucleoside triphosphate hydrolases"/>
    <property type="match status" value="1"/>
</dbReference>
<dbReference type="GO" id="GO:0005524">
    <property type="term" value="F:ATP binding"/>
    <property type="evidence" value="ECO:0007669"/>
    <property type="project" value="UniProtKB-KW"/>
</dbReference>
<dbReference type="InterPro" id="IPR003439">
    <property type="entry name" value="ABC_transporter-like_ATP-bd"/>
</dbReference>
<dbReference type="EMBL" id="CP003731">
    <property type="protein sequence ID" value="AFO51689.1"/>
    <property type="molecule type" value="Genomic_DNA"/>
</dbReference>
<sequence>MKYSFFSLPIKEWEVKQNQEVLGSIEKRYLKTSFPAVQLANRKMLLISNLSFSYSSVPGHLFRIYKRLSSHELFAKLWDNQIKEEDKRLLKNINLSLASGKFIAVVGRNGSGKSTIAKIVVNLLSNYEGQVIWSGKELQTISIKSFAQNVSYIPQSSIIYNDISLLDFIAIGFSPREGLLTKISQAEKERQIMHVLSELNLQKEVKKSLYTLSGGNKQKAIIARSIIQGAKIIVLDEPLNFLDIKNKILVLEYLKSLQVKYGTTIVMIHHDLDQVKDYLDEVVVVDSGFLTNHIRLEGSPRGELLSNL</sequence>
<proteinExistence type="inferred from homology"/>
<evidence type="ECO:0000313" key="7">
    <source>
        <dbReference type="Proteomes" id="UP000006502"/>
    </source>
</evidence>
<keyword evidence="2" id="KW-0813">Transport</keyword>
<keyword evidence="7" id="KW-1185">Reference proteome</keyword>
<organism evidence="6 7">
    <name type="scientific">Mycoplasma haematolamae (strain Purdue)</name>
    <dbReference type="NCBI Taxonomy" id="1212765"/>
    <lineage>
        <taxon>Bacteria</taxon>
        <taxon>Bacillati</taxon>
        <taxon>Mycoplasmatota</taxon>
        <taxon>Mollicutes</taxon>
        <taxon>Mycoplasmataceae</taxon>
        <taxon>Mycoplasma</taxon>
    </lineage>
</organism>
<dbReference type="Gene3D" id="3.40.50.300">
    <property type="entry name" value="P-loop containing nucleotide triphosphate hydrolases"/>
    <property type="match status" value="1"/>
</dbReference>
<name>I7CIJ6_MYCHA</name>
<evidence type="ECO:0000256" key="2">
    <source>
        <dbReference type="ARBA" id="ARBA00022448"/>
    </source>
</evidence>
<feature type="domain" description="ABC transporter" evidence="5">
    <location>
        <begin position="68"/>
        <end position="308"/>
    </location>
</feature>
<dbReference type="InterPro" id="IPR017871">
    <property type="entry name" value="ABC_transporter-like_CS"/>
</dbReference>
<dbReference type="InterPro" id="IPR003593">
    <property type="entry name" value="AAA+_ATPase"/>
</dbReference>
<evidence type="ECO:0000259" key="5">
    <source>
        <dbReference type="PROSITE" id="PS50893"/>
    </source>
</evidence>
<dbReference type="PROSITE" id="PS50893">
    <property type="entry name" value="ABC_TRANSPORTER_2"/>
    <property type="match status" value="1"/>
</dbReference>
<dbReference type="Pfam" id="PF00005">
    <property type="entry name" value="ABC_tran"/>
    <property type="match status" value="1"/>
</dbReference>